<dbReference type="Gene3D" id="3.60.10.10">
    <property type="entry name" value="Endonuclease/exonuclease/phosphatase"/>
    <property type="match status" value="1"/>
</dbReference>
<evidence type="ECO:0000256" key="6">
    <source>
        <dbReference type="ARBA" id="ARBA00022801"/>
    </source>
</evidence>
<protein>
    <recommendedName>
        <fullName evidence="3">exodeoxyribonuclease III</fullName>
        <ecNumber evidence="3">3.1.11.2</ecNumber>
    </recommendedName>
</protein>
<evidence type="ECO:0000259" key="11">
    <source>
        <dbReference type="Pfam" id="PF03372"/>
    </source>
</evidence>
<dbReference type="AlphaFoldDB" id="A0A2D4M5L7"/>
<evidence type="ECO:0000256" key="4">
    <source>
        <dbReference type="ARBA" id="ARBA00022723"/>
    </source>
</evidence>
<dbReference type="GO" id="GO:0008081">
    <property type="term" value="F:phosphoric diester hydrolase activity"/>
    <property type="evidence" value="ECO:0007669"/>
    <property type="project" value="TreeGrafter"/>
</dbReference>
<reference evidence="12" key="1">
    <citation type="submission" date="2017-07" db="EMBL/GenBank/DDBJ databases">
        <authorList>
            <person name="Mikheyev A."/>
            <person name="Grau M."/>
        </authorList>
    </citation>
    <scope>NUCLEOTIDE SEQUENCE</scope>
    <source>
        <tissue evidence="12">Venom_gland</tissue>
    </source>
</reference>
<dbReference type="GO" id="GO:0003906">
    <property type="term" value="F:DNA-(apurinic or apyrimidinic site) endonuclease activity"/>
    <property type="evidence" value="ECO:0007669"/>
    <property type="project" value="TreeGrafter"/>
</dbReference>
<dbReference type="InterPro" id="IPR004808">
    <property type="entry name" value="AP_endonuc_1"/>
</dbReference>
<dbReference type="Pfam" id="PF03372">
    <property type="entry name" value="Exo_endo_phos"/>
    <property type="match status" value="1"/>
</dbReference>
<evidence type="ECO:0000256" key="7">
    <source>
        <dbReference type="ARBA" id="ARBA00022842"/>
    </source>
</evidence>
<feature type="site" description="Interaction with DNA substrate" evidence="10">
    <location>
        <position position="223"/>
    </location>
</feature>
<name>A0A2D4M5L7_9SAUR</name>
<evidence type="ECO:0000256" key="9">
    <source>
        <dbReference type="PIRSR" id="PIRSR604808-2"/>
    </source>
</evidence>
<organism evidence="12">
    <name type="scientific">Micrurus spixii</name>
    <name type="common">Amazon coral snake</name>
    <dbReference type="NCBI Taxonomy" id="129469"/>
    <lineage>
        <taxon>Eukaryota</taxon>
        <taxon>Metazoa</taxon>
        <taxon>Chordata</taxon>
        <taxon>Craniata</taxon>
        <taxon>Vertebrata</taxon>
        <taxon>Euteleostomi</taxon>
        <taxon>Lepidosauria</taxon>
        <taxon>Squamata</taxon>
        <taxon>Bifurcata</taxon>
        <taxon>Unidentata</taxon>
        <taxon>Episquamata</taxon>
        <taxon>Toxicofera</taxon>
        <taxon>Serpentes</taxon>
        <taxon>Colubroidea</taxon>
        <taxon>Elapidae</taxon>
        <taxon>Elapinae</taxon>
        <taxon>Micrurus</taxon>
    </lineage>
</organism>
<keyword evidence="8" id="KW-0234">DNA repair</keyword>
<dbReference type="InterPro" id="IPR036691">
    <property type="entry name" value="Endo/exonu/phosph_ase_sf"/>
</dbReference>
<accession>A0A2D4M5L7</accession>
<feature type="binding site" evidence="9">
    <location>
        <position position="133"/>
    </location>
    <ligand>
        <name>Mg(2+)</name>
        <dbReference type="ChEBI" id="CHEBI:18420"/>
        <label>1</label>
    </ligand>
</feature>
<dbReference type="GO" id="GO:0046872">
    <property type="term" value="F:metal ion binding"/>
    <property type="evidence" value="ECO:0007669"/>
    <property type="project" value="UniProtKB-KW"/>
</dbReference>
<keyword evidence="4 9" id="KW-0479">Metal-binding</keyword>
<comment type="catalytic activity">
    <reaction evidence="1">
        <text>Exonucleolytic cleavage in the 3'- to 5'-direction to yield nucleoside 5'-phosphates.</text>
        <dbReference type="EC" id="3.1.11.2"/>
    </reaction>
</comment>
<feature type="binding site" evidence="9">
    <location>
        <position position="222"/>
    </location>
    <ligand>
        <name>Mg(2+)</name>
        <dbReference type="ChEBI" id="CHEBI:18420"/>
        <label>1</label>
    </ligand>
</feature>
<evidence type="ECO:0000313" key="12">
    <source>
        <dbReference type="EMBL" id="LAB28650.1"/>
    </source>
</evidence>
<dbReference type="GO" id="GO:0005634">
    <property type="term" value="C:nucleus"/>
    <property type="evidence" value="ECO:0007669"/>
    <property type="project" value="TreeGrafter"/>
</dbReference>
<dbReference type="EC" id="3.1.11.2" evidence="3"/>
<evidence type="ECO:0000256" key="1">
    <source>
        <dbReference type="ARBA" id="ARBA00000493"/>
    </source>
</evidence>
<dbReference type="PANTHER" id="PTHR22748:SF27">
    <property type="entry name" value="DNA-(APURINIC OR APYRIMIDINIC SITE) ENDONUCLEASE 2"/>
    <property type="match status" value="1"/>
</dbReference>
<feature type="site" description="Important for catalytic activity" evidence="10">
    <location>
        <position position="198"/>
    </location>
</feature>
<feature type="binding site" evidence="9">
    <location>
        <position position="135"/>
    </location>
    <ligand>
        <name>Mg(2+)</name>
        <dbReference type="ChEBI" id="CHEBI:18420"/>
        <label>1</label>
    </ligand>
</feature>
<keyword evidence="6" id="KW-0378">Hydrolase</keyword>
<evidence type="ECO:0000256" key="3">
    <source>
        <dbReference type="ARBA" id="ARBA00012115"/>
    </source>
</evidence>
<dbReference type="EMBL" id="IACM01076077">
    <property type="protein sequence ID" value="LAB28650.1"/>
    <property type="molecule type" value="Transcribed_RNA"/>
</dbReference>
<dbReference type="PANTHER" id="PTHR22748">
    <property type="entry name" value="AP ENDONUCLEASE"/>
    <property type="match status" value="1"/>
</dbReference>
<comment type="cofactor">
    <cofactor evidence="9">
        <name>Mg(2+)</name>
        <dbReference type="ChEBI" id="CHEBI:18420"/>
    </cofactor>
    <cofactor evidence="9">
        <name>Mn(2+)</name>
        <dbReference type="ChEBI" id="CHEBI:29035"/>
    </cofactor>
    <text evidence="9">Probably binds two magnesium or manganese ions per subunit.</text>
</comment>
<feature type="binding site" evidence="9">
    <location>
        <position position="2"/>
    </location>
    <ligand>
        <name>Mg(2+)</name>
        <dbReference type="ChEBI" id="CHEBI:18420"/>
        <label>1</label>
    </ligand>
</feature>
<feature type="site" description="Transition state stabilizer" evidence="10">
    <location>
        <position position="135"/>
    </location>
</feature>
<reference evidence="12" key="2">
    <citation type="submission" date="2017-11" db="EMBL/GenBank/DDBJ databases">
        <title>Coralsnake Venomics: Analyses of Venom Gland Transcriptomes and Proteomes of Six Brazilian Taxa.</title>
        <authorList>
            <person name="Aird S.D."/>
            <person name="Jorge da Silva N."/>
            <person name="Qiu L."/>
            <person name="Villar-Briones A."/>
            <person name="Aparecida-Saddi V."/>
            <person name="Campos-Telles M.P."/>
            <person name="Grau M."/>
            <person name="Mikheyev A.S."/>
        </authorList>
    </citation>
    <scope>NUCLEOTIDE SEQUENCE</scope>
    <source>
        <tissue evidence="12">Venom_gland</tissue>
    </source>
</reference>
<comment type="similarity">
    <text evidence="2">Belongs to the DNA repair enzymes AP/ExoA family.</text>
</comment>
<feature type="binding site" evidence="9">
    <location>
        <position position="223"/>
    </location>
    <ligand>
        <name>Mg(2+)</name>
        <dbReference type="ChEBI" id="CHEBI:18420"/>
        <label>1</label>
    </ligand>
</feature>
<keyword evidence="5" id="KW-0227">DNA damage</keyword>
<evidence type="ECO:0000256" key="10">
    <source>
        <dbReference type="PIRSR" id="PIRSR604808-3"/>
    </source>
</evidence>
<sequence>MNINGLNSPAKRKKIFHNLQILNADIIAVQEMHINGKQKYLLHDRKLGNAFMSLDKQKKRGVVLYIKDWISAKEIFKDKDGRILMVEIELENKKILLIRNVFSEWSTRTLLSKNVQYNNIKEIHYEEICILGDFNANIDKTMDYKAENKKIIRRKVLPKIFHDLAKEAKIYDAWREHHPSKKRFTSYSNRHQSWSRLDMVWMPKKLISEITEIEIEPSFWADHSYIKFSWKDQSKTPR</sequence>
<keyword evidence="9" id="KW-0464">Manganese</keyword>
<evidence type="ECO:0000256" key="2">
    <source>
        <dbReference type="ARBA" id="ARBA00007092"/>
    </source>
</evidence>
<evidence type="ECO:0000256" key="8">
    <source>
        <dbReference type="ARBA" id="ARBA00023204"/>
    </source>
</evidence>
<dbReference type="SUPFAM" id="SSF56219">
    <property type="entry name" value="DNase I-like"/>
    <property type="match status" value="1"/>
</dbReference>
<feature type="binding site" evidence="9">
    <location>
        <position position="31"/>
    </location>
    <ligand>
        <name>Mg(2+)</name>
        <dbReference type="ChEBI" id="CHEBI:18420"/>
        <label>1</label>
    </ligand>
</feature>
<dbReference type="InterPro" id="IPR005135">
    <property type="entry name" value="Endo/exonuclease/phosphatase"/>
</dbReference>
<evidence type="ECO:0000256" key="5">
    <source>
        <dbReference type="ARBA" id="ARBA00022763"/>
    </source>
</evidence>
<proteinExistence type="inferred from homology"/>
<keyword evidence="7 9" id="KW-0460">Magnesium</keyword>
<dbReference type="GO" id="GO:0006284">
    <property type="term" value="P:base-excision repair"/>
    <property type="evidence" value="ECO:0007669"/>
    <property type="project" value="TreeGrafter"/>
</dbReference>
<dbReference type="GO" id="GO:0008311">
    <property type="term" value="F:double-stranded DNA 3'-5' DNA exonuclease activity"/>
    <property type="evidence" value="ECO:0007669"/>
    <property type="project" value="UniProtKB-EC"/>
</dbReference>
<feature type="domain" description="Endonuclease/exonuclease/phosphatase" evidence="11">
    <location>
        <begin position="2"/>
        <end position="204"/>
    </location>
</feature>